<name>A0A0G4N0D1_VERLO</name>
<evidence type="ECO:0000313" key="3">
    <source>
        <dbReference type="EMBL" id="CRK39809.1"/>
    </source>
</evidence>
<sequence length="643" mass="69943">MRASSFLVSALAAAGLASASCKSSNCKATNGVAFGCPPVDKAYVRDAFFLGGRTVALSDGNYTVDQLFVEKLTPVKGVTRPKPLVFLHGGGISGATWLNTPDGRQGWASYFVDQGFQVYLVDIVAVGRSANADTTTFSMTPGTSIEILEQGFTAVERFNTYPQSQLHTQWPGAGVDGDAVFDQFKQGFLPLPSNATAQELAFRASGCRFLALVGRPAYLVSHSMGSAAALLLTNDCPERVAASINLEPFTVPFFFYGWGLGGFPARPYGLTNSRLDYVPPVASAAELRVESVGTETLAKRNCYRQVEPARQLPKVASVPYVALTGEASVHITYDHCIIDYLKQVGGQPEWIKLEDLGIKGNGHFLHQERNSEEIADVVLEWINKADGKAKATRRPDSPAMVLTHTTNHAYSHPFPAVTLAYFLRYSSPKLNPFSTHVMSTDTINSHMDPDTGRLHTTRIHLKKSRLPAPIFKLLPTSITGGGSSTDKASYILETSVVDMREGWMRTESRNLNFNNVLSVVEQQNFSLPDKTDQADPSATTNVTTTVVYKSRLGERLRARRDQSATSAAAATTAAEPKEGKWLSGWVSGLGARGIQRSIENIASSKTEAQIGKSREGMRVVLERLRHTGVGGVLEMMRRERQLA</sequence>
<gene>
    <name evidence="3" type="ORF">BN1708_008035</name>
</gene>
<dbReference type="AlphaFoldDB" id="A0A0G4N0D1"/>
<dbReference type="PROSITE" id="PS51257">
    <property type="entry name" value="PROKAR_LIPOPROTEIN"/>
    <property type="match status" value="1"/>
</dbReference>
<accession>A0A0G4N0D1</accession>
<feature type="signal peptide" evidence="1">
    <location>
        <begin position="1"/>
        <end position="19"/>
    </location>
</feature>
<feature type="chain" id="PRO_5002567821" description="PRELI/MSF1 domain-containing protein" evidence="1">
    <location>
        <begin position="20"/>
        <end position="643"/>
    </location>
</feature>
<dbReference type="Pfam" id="PF04707">
    <property type="entry name" value="PRELI"/>
    <property type="match status" value="1"/>
</dbReference>
<dbReference type="GO" id="GO:0005758">
    <property type="term" value="C:mitochondrial intermembrane space"/>
    <property type="evidence" value="ECO:0007669"/>
    <property type="project" value="InterPro"/>
</dbReference>
<dbReference type="EMBL" id="CVQH01025972">
    <property type="protein sequence ID" value="CRK39809.1"/>
    <property type="molecule type" value="Genomic_DNA"/>
</dbReference>
<evidence type="ECO:0000313" key="4">
    <source>
        <dbReference type="Proteomes" id="UP000044602"/>
    </source>
</evidence>
<dbReference type="InterPro" id="IPR037365">
    <property type="entry name" value="Slowmo/Ups"/>
</dbReference>
<protein>
    <recommendedName>
        <fullName evidence="2">PRELI/MSF1 domain-containing protein</fullName>
    </recommendedName>
</protein>
<organism evidence="3 4">
    <name type="scientific">Verticillium longisporum</name>
    <name type="common">Verticillium dahliae var. longisporum</name>
    <dbReference type="NCBI Taxonomy" id="100787"/>
    <lineage>
        <taxon>Eukaryota</taxon>
        <taxon>Fungi</taxon>
        <taxon>Dikarya</taxon>
        <taxon>Ascomycota</taxon>
        <taxon>Pezizomycotina</taxon>
        <taxon>Sordariomycetes</taxon>
        <taxon>Hypocreomycetidae</taxon>
        <taxon>Glomerellales</taxon>
        <taxon>Plectosphaerellaceae</taxon>
        <taxon>Verticillium</taxon>
    </lineage>
</organism>
<dbReference type="Pfam" id="PF12697">
    <property type="entry name" value="Abhydrolase_6"/>
    <property type="match status" value="1"/>
</dbReference>
<dbReference type="Gene3D" id="3.40.50.1820">
    <property type="entry name" value="alpha/beta hydrolase"/>
    <property type="match status" value="1"/>
</dbReference>
<dbReference type="CDD" id="cd12809">
    <property type="entry name" value="Esterase_713_like-2"/>
    <property type="match status" value="1"/>
</dbReference>
<dbReference type="SUPFAM" id="SSF53474">
    <property type="entry name" value="alpha/beta-Hydrolases"/>
    <property type="match status" value="1"/>
</dbReference>
<dbReference type="PROSITE" id="PS50904">
    <property type="entry name" value="PRELI_MSF1"/>
    <property type="match status" value="1"/>
</dbReference>
<dbReference type="Proteomes" id="UP000044602">
    <property type="component" value="Unassembled WGS sequence"/>
</dbReference>
<dbReference type="PANTHER" id="PTHR11158">
    <property type="entry name" value="MSF1/PX19 RELATED"/>
    <property type="match status" value="1"/>
</dbReference>
<feature type="domain" description="PRELI/MSF1" evidence="2">
    <location>
        <begin position="400"/>
        <end position="629"/>
    </location>
</feature>
<keyword evidence="1" id="KW-0732">Signal</keyword>
<keyword evidence="4" id="KW-1185">Reference proteome</keyword>
<dbReference type="InterPro" id="IPR029058">
    <property type="entry name" value="AB_hydrolase_fold"/>
</dbReference>
<evidence type="ECO:0000259" key="2">
    <source>
        <dbReference type="PROSITE" id="PS50904"/>
    </source>
</evidence>
<dbReference type="InterPro" id="IPR006797">
    <property type="entry name" value="PRELI/MSF1_dom"/>
</dbReference>
<proteinExistence type="predicted"/>
<dbReference type="STRING" id="100787.A0A0G4N0D1"/>
<dbReference type="InterPro" id="IPR000073">
    <property type="entry name" value="AB_hydrolase_1"/>
</dbReference>
<evidence type="ECO:0000256" key="1">
    <source>
        <dbReference type="SAM" id="SignalP"/>
    </source>
</evidence>
<reference evidence="3 4" key="1">
    <citation type="submission" date="2015-05" db="EMBL/GenBank/DDBJ databases">
        <authorList>
            <person name="Wang D.B."/>
            <person name="Wang M."/>
        </authorList>
    </citation>
    <scope>NUCLEOTIDE SEQUENCE [LARGE SCALE GENOMIC DNA]</scope>
    <source>
        <strain evidence="3">VL1</strain>
    </source>
</reference>